<dbReference type="GO" id="GO:0004519">
    <property type="term" value="F:endonuclease activity"/>
    <property type="evidence" value="ECO:0007669"/>
    <property type="project" value="UniProtKB-KW"/>
</dbReference>
<name>A0ABY4C642_9MICO</name>
<sequence>MTDASGPIVLVEGDSDRIAVEMLAARLGVDLPPVVAIGGSKNARRAIAAHPGARLIGLVDAGERRDFESVIDPVFVCDPDLEAEFVRALGVDGTLAVVREQGELDSFRTLQRQPALRERSIEVQLARFFGGRSGNKLRYARLLAEAVPLDRVPPPLAALFAAVASAGRDDV</sequence>
<evidence type="ECO:0000313" key="2">
    <source>
        <dbReference type="Proteomes" id="UP000832097"/>
    </source>
</evidence>
<evidence type="ECO:0000313" key="1">
    <source>
        <dbReference type="EMBL" id="UOE45661.1"/>
    </source>
</evidence>
<keyword evidence="1" id="KW-0540">Nuclease</keyword>
<reference evidence="1 2" key="1">
    <citation type="submission" date="2022-03" db="EMBL/GenBank/DDBJ databases">
        <title>Mucilaginibacter sp. isolated from the gut of Protaetia brevitarsis seulensis larvae.</title>
        <authorList>
            <person name="Won M."/>
            <person name="Kim S.-J."/>
            <person name="Kwon S.-W."/>
        </authorList>
    </citation>
    <scope>NUCLEOTIDE SEQUENCE [LARGE SCALE GENOMIC DNA]</scope>
    <source>
        <strain evidence="1 2">CFWR-12</strain>
    </source>
</reference>
<dbReference type="EMBL" id="CP094528">
    <property type="protein sequence ID" value="UOE45661.1"/>
    <property type="molecule type" value="Genomic_DNA"/>
</dbReference>
<accession>A0ABY4C642</accession>
<organism evidence="1 2">
    <name type="scientific">Agromyces larvae</name>
    <dbReference type="NCBI Taxonomy" id="2929802"/>
    <lineage>
        <taxon>Bacteria</taxon>
        <taxon>Bacillati</taxon>
        <taxon>Actinomycetota</taxon>
        <taxon>Actinomycetes</taxon>
        <taxon>Micrococcales</taxon>
        <taxon>Microbacteriaceae</taxon>
        <taxon>Agromyces</taxon>
    </lineage>
</organism>
<dbReference type="RefSeq" id="WP_243558259.1">
    <property type="nucleotide sequence ID" value="NZ_CP094528.1"/>
</dbReference>
<proteinExistence type="predicted"/>
<protein>
    <submittedName>
        <fullName evidence="1">ATP-dependent endonuclease</fullName>
    </submittedName>
</protein>
<keyword evidence="2" id="KW-1185">Reference proteome</keyword>
<keyword evidence="1" id="KW-0378">Hydrolase</keyword>
<keyword evidence="1" id="KW-0255">Endonuclease</keyword>
<dbReference type="Proteomes" id="UP000832097">
    <property type="component" value="Chromosome"/>
</dbReference>
<gene>
    <name evidence="1" type="ORF">MTO99_07910</name>
</gene>